<dbReference type="WBParaSite" id="ES5_v2.g22926.t1">
    <property type="protein sequence ID" value="ES5_v2.g22926.t1"/>
    <property type="gene ID" value="ES5_v2.g22926"/>
</dbReference>
<protein>
    <submittedName>
        <fullName evidence="2">Uncharacterized protein</fullName>
    </submittedName>
</protein>
<evidence type="ECO:0000313" key="1">
    <source>
        <dbReference type="Proteomes" id="UP000887579"/>
    </source>
</evidence>
<name>A0AC34G005_9BILA</name>
<organism evidence="1 2">
    <name type="scientific">Panagrolaimus sp. ES5</name>
    <dbReference type="NCBI Taxonomy" id="591445"/>
    <lineage>
        <taxon>Eukaryota</taxon>
        <taxon>Metazoa</taxon>
        <taxon>Ecdysozoa</taxon>
        <taxon>Nematoda</taxon>
        <taxon>Chromadorea</taxon>
        <taxon>Rhabditida</taxon>
        <taxon>Tylenchina</taxon>
        <taxon>Panagrolaimomorpha</taxon>
        <taxon>Panagrolaimoidea</taxon>
        <taxon>Panagrolaimidae</taxon>
        <taxon>Panagrolaimus</taxon>
    </lineage>
</organism>
<evidence type="ECO:0000313" key="2">
    <source>
        <dbReference type="WBParaSite" id="ES5_v2.g22926.t1"/>
    </source>
</evidence>
<reference evidence="2" key="1">
    <citation type="submission" date="2022-11" db="UniProtKB">
        <authorList>
            <consortium name="WormBaseParasite"/>
        </authorList>
    </citation>
    <scope>IDENTIFICATION</scope>
</reference>
<accession>A0AC34G005</accession>
<dbReference type="Proteomes" id="UP000887579">
    <property type="component" value="Unplaced"/>
</dbReference>
<proteinExistence type="predicted"/>
<sequence length="169" mass="19541">MLENNQLELPFEARNLVQAHFAYRVTDVCGKKDKPRFTELRFQIANDKMYDGILVGLPCVFFSTTKWGNGLTTTSPYPSNADPNTINWRAKVSLDVFKGYDMWIVKNIPSSQIQLLLTEGDEKRYVENLPGIEAINKANNKYLCYFNGNWVTNDYQNDKTKWFVNLVLL</sequence>